<organism evidence="7 8">
    <name type="scientific">Candidatus Zymogenus saltonus</name>
    <dbReference type="NCBI Taxonomy" id="2844893"/>
    <lineage>
        <taxon>Bacteria</taxon>
        <taxon>Deltaproteobacteria</taxon>
        <taxon>Candidatus Zymogenia</taxon>
        <taxon>Candidatus Zymogeniales</taxon>
        <taxon>Candidatus Zymogenaceae</taxon>
        <taxon>Candidatus Zymogenus</taxon>
    </lineage>
</organism>
<reference evidence="7" key="2">
    <citation type="submission" date="2021-01" db="EMBL/GenBank/DDBJ databases">
        <authorList>
            <person name="Hahn C.R."/>
            <person name="Youssef N.H."/>
            <person name="Elshahed M."/>
        </authorList>
    </citation>
    <scope>NUCLEOTIDE SEQUENCE</scope>
    <source>
        <strain evidence="7">Zod_Metabat.24</strain>
    </source>
</reference>
<evidence type="ECO:0000256" key="1">
    <source>
        <dbReference type="ARBA" id="ARBA00001974"/>
    </source>
</evidence>
<keyword evidence="4" id="KW-0274">FAD</keyword>
<comment type="caution">
    <text evidence="7">The sequence shown here is derived from an EMBL/GenBank/DDBJ whole genome shotgun (WGS) entry which is preliminary data.</text>
</comment>
<dbReference type="Proteomes" id="UP000809273">
    <property type="component" value="Unassembled WGS sequence"/>
</dbReference>
<sequence>MMKSDVVIVGGSAAGLTAAITARRHNPDKEILLLRKEKQVLIPCGIPYIFGTVQKPENNLIPDAVYEKENIKLVIGELDSINREKKSITTKDGEEIQYDKLILALGSKPLVPPIPGVDKKNVFAIEKDVGYIQGVLDKMEDSKNVVIVGCGFIGIEFAEECQKRKSDLNIKIVEMQKNCLQLVFDEEFCLKCEEILKDKGIEVLLDEKVKSISGNAKVEKINLASGKDIDADMVILGIGAKANSEVGKKAGLEIGPTGGFQVNRYMQTNDENIFACGDCAEKVSFFDGKPSGLKLASIATMEARIAGANLFGPSRANMGAIGIYSTILGDISFAAAGMTEAGAREKGYAIIVGESEAVNRHPGGMPGSANLKVKLIFEAGTRVLIGGQVIGARSGGELINAISACLHQHMTIDDIATFQMGTHPALTASPIAYQLVNAADMAIASLKRK</sequence>
<dbReference type="SUPFAM" id="SSF51905">
    <property type="entry name" value="FAD/NAD(P)-binding domain"/>
    <property type="match status" value="1"/>
</dbReference>
<dbReference type="Gene3D" id="3.50.50.60">
    <property type="entry name" value="FAD/NAD(P)-binding domain"/>
    <property type="match status" value="2"/>
</dbReference>
<dbReference type="InterPro" id="IPR050260">
    <property type="entry name" value="FAD-bd_OxRdtase"/>
</dbReference>
<dbReference type="PANTHER" id="PTHR43429:SF3">
    <property type="entry name" value="NITRITE REDUCTASE [NAD(P)H]"/>
    <property type="match status" value="1"/>
</dbReference>
<dbReference type="EMBL" id="JAFGIX010000047">
    <property type="protein sequence ID" value="MBN1573391.1"/>
    <property type="molecule type" value="Genomic_DNA"/>
</dbReference>
<feature type="domain" description="FAD/NAD(P)-binding" evidence="6">
    <location>
        <begin position="5"/>
        <end position="303"/>
    </location>
</feature>
<comment type="similarity">
    <text evidence="2">Belongs to the class-III pyridine nucleotide-disulfide oxidoreductase family.</text>
</comment>
<name>A0A9D8PMN8_9DELT</name>
<dbReference type="AlphaFoldDB" id="A0A9D8PMN8"/>
<evidence type="ECO:0000259" key="6">
    <source>
        <dbReference type="Pfam" id="PF07992"/>
    </source>
</evidence>
<dbReference type="InterPro" id="IPR004099">
    <property type="entry name" value="Pyr_nucl-diS_OxRdtase_dimer"/>
</dbReference>
<reference evidence="7" key="1">
    <citation type="journal article" date="2021" name="Environ. Microbiol.">
        <title>Genomic characterization of three novel Desulfobacterota classes expand the metabolic and phylogenetic diversity of the phylum.</title>
        <authorList>
            <person name="Murphy C.L."/>
            <person name="Biggerstaff J."/>
            <person name="Eichhorn A."/>
            <person name="Ewing E."/>
            <person name="Shahan R."/>
            <person name="Soriano D."/>
            <person name="Stewart S."/>
            <person name="VanMol K."/>
            <person name="Walker R."/>
            <person name="Walters P."/>
            <person name="Elshahed M.S."/>
            <person name="Youssef N.H."/>
        </authorList>
    </citation>
    <scope>NUCLEOTIDE SEQUENCE</scope>
    <source>
        <strain evidence="7">Zod_Metabat.24</strain>
    </source>
</reference>
<evidence type="ECO:0000256" key="3">
    <source>
        <dbReference type="ARBA" id="ARBA00022630"/>
    </source>
</evidence>
<comment type="cofactor">
    <cofactor evidence="1">
        <name>FAD</name>
        <dbReference type="ChEBI" id="CHEBI:57692"/>
    </cofactor>
</comment>
<dbReference type="InterPro" id="IPR023753">
    <property type="entry name" value="FAD/NAD-binding_dom"/>
</dbReference>
<evidence type="ECO:0000313" key="7">
    <source>
        <dbReference type="EMBL" id="MBN1573391.1"/>
    </source>
</evidence>
<dbReference type="GO" id="GO:0016491">
    <property type="term" value="F:oxidoreductase activity"/>
    <property type="evidence" value="ECO:0007669"/>
    <property type="project" value="InterPro"/>
</dbReference>
<dbReference type="Pfam" id="PF07992">
    <property type="entry name" value="Pyr_redox_2"/>
    <property type="match status" value="1"/>
</dbReference>
<feature type="domain" description="Pyridine nucleotide-disulphide oxidoreductase dimerisation" evidence="5">
    <location>
        <begin position="325"/>
        <end position="427"/>
    </location>
</feature>
<evidence type="ECO:0000259" key="5">
    <source>
        <dbReference type="Pfam" id="PF02852"/>
    </source>
</evidence>
<evidence type="ECO:0000256" key="2">
    <source>
        <dbReference type="ARBA" id="ARBA00009130"/>
    </source>
</evidence>
<dbReference type="PRINTS" id="PR00368">
    <property type="entry name" value="FADPNR"/>
</dbReference>
<accession>A0A9D8PMN8</accession>
<dbReference type="InterPro" id="IPR036188">
    <property type="entry name" value="FAD/NAD-bd_sf"/>
</dbReference>
<evidence type="ECO:0000256" key="4">
    <source>
        <dbReference type="ARBA" id="ARBA00022827"/>
    </source>
</evidence>
<protein>
    <submittedName>
        <fullName evidence="7">FAD-dependent oxidoreductase</fullName>
    </submittedName>
</protein>
<evidence type="ECO:0000313" key="8">
    <source>
        <dbReference type="Proteomes" id="UP000809273"/>
    </source>
</evidence>
<dbReference type="PANTHER" id="PTHR43429">
    <property type="entry name" value="PYRIDINE NUCLEOTIDE-DISULFIDE OXIDOREDUCTASE DOMAIN-CONTAINING"/>
    <property type="match status" value="1"/>
</dbReference>
<dbReference type="InterPro" id="IPR016156">
    <property type="entry name" value="FAD/NAD-linked_Rdtase_dimer_sf"/>
</dbReference>
<proteinExistence type="inferred from homology"/>
<dbReference type="SUPFAM" id="SSF55424">
    <property type="entry name" value="FAD/NAD-linked reductases, dimerisation (C-terminal) domain"/>
    <property type="match status" value="1"/>
</dbReference>
<gene>
    <name evidence="7" type="ORF">JW984_09380</name>
</gene>
<dbReference type="Pfam" id="PF02852">
    <property type="entry name" value="Pyr_redox_dim"/>
    <property type="match status" value="1"/>
</dbReference>
<keyword evidence="3" id="KW-0285">Flavoprotein</keyword>
<dbReference type="PRINTS" id="PR00411">
    <property type="entry name" value="PNDRDTASEI"/>
</dbReference>